<protein>
    <submittedName>
        <fullName evidence="1">Uncharacterized protein</fullName>
    </submittedName>
</protein>
<dbReference type="Proteomes" id="UP000000311">
    <property type="component" value="Unassembled WGS sequence"/>
</dbReference>
<accession>E1ZWN7</accession>
<gene>
    <name evidence="1" type="ORF">EAG_01131</name>
</gene>
<evidence type="ECO:0000313" key="1">
    <source>
        <dbReference type="EMBL" id="EFN74395.1"/>
    </source>
</evidence>
<keyword evidence="2" id="KW-1185">Reference proteome</keyword>
<dbReference type="InParanoid" id="E1ZWN7"/>
<evidence type="ECO:0000313" key="2">
    <source>
        <dbReference type="Proteomes" id="UP000000311"/>
    </source>
</evidence>
<organism evidence="2">
    <name type="scientific">Camponotus floridanus</name>
    <name type="common">Florida carpenter ant</name>
    <dbReference type="NCBI Taxonomy" id="104421"/>
    <lineage>
        <taxon>Eukaryota</taxon>
        <taxon>Metazoa</taxon>
        <taxon>Ecdysozoa</taxon>
        <taxon>Arthropoda</taxon>
        <taxon>Hexapoda</taxon>
        <taxon>Insecta</taxon>
        <taxon>Pterygota</taxon>
        <taxon>Neoptera</taxon>
        <taxon>Endopterygota</taxon>
        <taxon>Hymenoptera</taxon>
        <taxon>Apocrita</taxon>
        <taxon>Aculeata</taxon>
        <taxon>Formicoidea</taxon>
        <taxon>Formicidae</taxon>
        <taxon>Formicinae</taxon>
        <taxon>Camponotus</taxon>
    </lineage>
</organism>
<reference evidence="1 2" key="1">
    <citation type="journal article" date="2010" name="Science">
        <title>Genomic comparison of the ants Camponotus floridanus and Harpegnathos saltator.</title>
        <authorList>
            <person name="Bonasio R."/>
            <person name="Zhang G."/>
            <person name="Ye C."/>
            <person name="Mutti N.S."/>
            <person name="Fang X."/>
            <person name="Qin N."/>
            <person name="Donahue G."/>
            <person name="Yang P."/>
            <person name="Li Q."/>
            <person name="Li C."/>
            <person name="Zhang P."/>
            <person name="Huang Z."/>
            <person name="Berger S.L."/>
            <person name="Reinberg D."/>
            <person name="Wang J."/>
            <person name="Liebig J."/>
        </authorList>
    </citation>
    <scope>NUCLEOTIDE SEQUENCE [LARGE SCALE GENOMIC DNA]</scope>
    <source>
        <strain evidence="2">C129</strain>
    </source>
</reference>
<sequence length="138" mass="15115">MCVTSAIRVVIALHGNQISIGHSPLDLRRTERNLFIAISATLRSHHKGNDSKALRISEPLTRMRQAEFSCVKYREGNTSYSQNASRSAIAVISTGLGSGWFALLRIAAGIFATRDSLLVSRLPNSARLRTLMRGPVPL</sequence>
<name>E1ZWN7_CAMFO</name>
<proteinExistence type="predicted"/>
<dbReference type="EMBL" id="GL434869">
    <property type="protein sequence ID" value="EFN74395.1"/>
    <property type="molecule type" value="Genomic_DNA"/>
</dbReference>
<dbReference type="AlphaFoldDB" id="E1ZWN7"/>